<dbReference type="EMBL" id="MGJJ01000027">
    <property type="protein sequence ID" value="OGN04208.1"/>
    <property type="molecule type" value="Genomic_DNA"/>
</dbReference>
<feature type="transmembrane region" description="Helical" evidence="1">
    <location>
        <begin position="307"/>
        <end position="331"/>
    </location>
</feature>
<evidence type="ECO:0000313" key="3">
    <source>
        <dbReference type="EMBL" id="OGN04208.1"/>
    </source>
</evidence>
<name>A0A1F8EUN4_9BACT</name>
<dbReference type="PANTHER" id="PTHR31157:SF1">
    <property type="entry name" value="SCP DOMAIN-CONTAINING PROTEIN"/>
    <property type="match status" value="1"/>
</dbReference>
<proteinExistence type="predicted"/>
<organism evidence="3 4">
    <name type="scientific">Candidatus Yanofskybacteria bacterium RIFCSPHIGHO2_01_FULL_44_22</name>
    <dbReference type="NCBI Taxonomy" id="1802669"/>
    <lineage>
        <taxon>Bacteria</taxon>
        <taxon>Candidatus Yanofskyibacteriota</taxon>
    </lineage>
</organism>
<dbReference type="Gene3D" id="3.40.33.10">
    <property type="entry name" value="CAP"/>
    <property type="match status" value="1"/>
</dbReference>
<dbReference type="PANTHER" id="PTHR31157">
    <property type="entry name" value="SCP DOMAIN-CONTAINING PROTEIN"/>
    <property type="match status" value="1"/>
</dbReference>
<sequence length="332" mass="36139">MADFLIKNRFFQGIKVFLTPCAENGFKPRIFRNDLFFLLVGLLAGLKILSIVSFGNYLGADIFNQISQKDLYQLTNQERRQNGLSELAANPQLETAAQLKLADMFRNDYFAHNSPQGKTPWIWFAQASYDYTAAGENLAMNFYSSNEAMKAWMASDLHRKNILLKDFSETGIAFGSGIFNGEKTAVVVQLFGKPKIKTAVLSKGTIKKIHPSPVLTPAPALSAAPSFIPSNEPKLTPVALNNARQPEVRAAETGTGLAQNLISEVYPSVNLAGKILGLIFGFFAMTALIRIFAAAKMKFSAPMLKPAILTALALVLIFAGDGALNAGNVLIN</sequence>
<evidence type="ECO:0000259" key="2">
    <source>
        <dbReference type="Pfam" id="PF00188"/>
    </source>
</evidence>
<dbReference type="STRING" id="1802669.A2746_01950"/>
<evidence type="ECO:0000313" key="4">
    <source>
        <dbReference type="Proteomes" id="UP000177419"/>
    </source>
</evidence>
<accession>A0A1F8EUN4</accession>
<protein>
    <recommendedName>
        <fullName evidence="2">SCP domain-containing protein</fullName>
    </recommendedName>
</protein>
<keyword evidence="1" id="KW-0812">Transmembrane</keyword>
<dbReference type="InterPro" id="IPR014044">
    <property type="entry name" value="CAP_dom"/>
</dbReference>
<gene>
    <name evidence="3" type="ORF">A2746_01950</name>
</gene>
<dbReference type="InterPro" id="IPR035940">
    <property type="entry name" value="CAP_sf"/>
</dbReference>
<keyword evidence="1" id="KW-0472">Membrane</keyword>
<evidence type="ECO:0000256" key="1">
    <source>
        <dbReference type="SAM" id="Phobius"/>
    </source>
</evidence>
<feature type="transmembrane region" description="Helical" evidence="1">
    <location>
        <begin position="275"/>
        <end position="295"/>
    </location>
</feature>
<feature type="domain" description="SCP" evidence="2">
    <location>
        <begin position="73"/>
        <end position="177"/>
    </location>
</feature>
<dbReference type="CDD" id="cd05379">
    <property type="entry name" value="CAP_bacterial"/>
    <property type="match status" value="1"/>
</dbReference>
<dbReference type="Proteomes" id="UP000177419">
    <property type="component" value="Unassembled WGS sequence"/>
</dbReference>
<dbReference type="AlphaFoldDB" id="A0A1F8EUN4"/>
<comment type="caution">
    <text evidence="3">The sequence shown here is derived from an EMBL/GenBank/DDBJ whole genome shotgun (WGS) entry which is preliminary data.</text>
</comment>
<feature type="transmembrane region" description="Helical" evidence="1">
    <location>
        <begin position="35"/>
        <end position="58"/>
    </location>
</feature>
<reference evidence="3 4" key="1">
    <citation type="journal article" date="2016" name="Nat. Commun.">
        <title>Thousands of microbial genomes shed light on interconnected biogeochemical processes in an aquifer system.</title>
        <authorList>
            <person name="Anantharaman K."/>
            <person name="Brown C.T."/>
            <person name="Hug L.A."/>
            <person name="Sharon I."/>
            <person name="Castelle C.J."/>
            <person name="Probst A.J."/>
            <person name="Thomas B.C."/>
            <person name="Singh A."/>
            <person name="Wilkins M.J."/>
            <person name="Karaoz U."/>
            <person name="Brodie E.L."/>
            <person name="Williams K.H."/>
            <person name="Hubbard S.S."/>
            <person name="Banfield J.F."/>
        </authorList>
    </citation>
    <scope>NUCLEOTIDE SEQUENCE [LARGE SCALE GENOMIC DNA]</scope>
</reference>
<keyword evidence="1" id="KW-1133">Transmembrane helix</keyword>
<dbReference type="SUPFAM" id="SSF55797">
    <property type="entry name" value="PR-1-like"/>
    <property type="match status" value="1"/>
</dbReference>
<dbReference type="Pfam" id="PF00188">
    <property type="entry name" value="CAP"/>
    <property type="match status" value="1"/>
</dbReference>